<dbReference type="GO" id="GO:0006935">
    <property type="term" value="P:chemotaxis"/>
    <property type="evidence" value="ECO:0007669"/>
    <property type="project" value="UniProtKB-KW"/>
</dbReference>
<dbReference type="Pfam" id="PF00015">
    <property type="entry name" value="MCPsignal"/>
    <property type="match status" value="1"/>
</dbReference>
<keyword evidence="2" id="KW-0145">Chemotaxis</keyword>
<dbReference type="PANTHER" id="PTHR43531:SF11">
    <property type="entry name" value="METHYL-ACCEPTING CHEMOTAXIS PROTEIN 3"/>
    <property type="match status" value="1"/>
</dbReference>
<dbReference type="CDD" id="cd11386">
    <property type="entry name" value="MCP_signal"/>
    <property type="match status" value="1"/>
</dbReference>
<feature type="compositionally biased region" description="Polar residues" evidence="5">
    <location>
        <begin position="590"/>
        <end position="604"/>
    </location>
</feature>
<evidence type="ECO:0000259" key="6">
    <source>
        <dbReference type="PROSITE" id="PS50111"/>
    </source>
</evidence>
<evidence type="ECO:0000259" key="7">
    <source>
        <dbReference type="PROSITE" id="PS50113"/>
    </source>
</evidence>
<dbReference type="NCBIfam" id="TIGR00229">
    <property type="entry name" value="sensory_box"/>
    <property type="match status" value="2"/>
</dbReference>
<keyword evidence="4" id="KW-0807">Transducer</keyword>
<dbReference type="SMART" id="SM00091">
    <property type="entry name" value="PAS"/>
    <property type="match status" value="2"/>
</dbReference>
<feature type="domain" description="Methyl-accepting transducer" evidence="6">
    <location>
        <begin position="300"/>
        <end position="529"/>
    </location>
</feature>
<feature type="domain" description="PAC" evidence="7">
    <location>
        <begin position="206"/>
        <end position="258"/>
    </location>
</feature>
<dbReference type="Proteomes" id="UP001165667">
    <property type="component" value="Unassembled WGS sequence"/>
</dbReference>
<evidence type="ECO:0000313" key="9">
    <source>
        <dbReference type="EMBL" id="MCW6512208.1"/>
    </source>
</evidence>
<dbReference type="EMBL" id="JAMOIM010000043">
    <property type="protein sequence ID" value="MCW6512208.1"/>
    <property type="molecule type" value="Genomic_DNA"/>
</dbReference>
<dbReference type="InterPro" id="IPR013655">
    <property type="entry name" value="PAS_fold_3"/>
</dbReference>
<comment type="subcellular location">
    <subcellularLocation>
        <location evidence="1">Membrane</location>
    </subcellularLocation>
</comment>
<dbReference type="PANTHER" id="PTHR43531">
    <property type="entry name" value="PROTEIN ICFG"/>
    <property type="match status" value="1"/>
</dbReference>
<evidence type="ECO:0000256" key="2">
    <source>
        <dbReference type="ARBA" id="ARBA00022500"/>
    </source>
</evidence>
<dbReference type="InterPro" id="IPR000014">
    <property type="entry name" value="PAS"/>
</dbReference>
<feature type="region of interest" description="Disordered" evidence="5">
    <location>
        <begin position="567"/>
        <end position="620"/>
    </location>
</feature>
<dbReference type="InterPro" id="IPR000700">
    <property type="entry name" value="PAS-assoc_C"/>
</dbReference>
<dbReference type="AlphaFoldDB" id="A0AA41Z3G6"/>
<dbReference type="InterPro" id="IPR004089">
    <property type="entry name" value="MCPsignal_dom"/>
</dbReference>
<dbReference type="GO" id="GO:0016020">
    <property type="term" value="C:membrane"/>
    <property type="evidence" value="ECO:0007669"/>
    <property type="project" value="UniProtKB-SubCell"/>
</dbReference>
<dbReference type="PROSITE" id="PS50885">
    <property type="entry name" value="HAMP"/>
    <property type="match status" value="1"/>
</dbReference>
<gene>
    <name evidence="9" type="ORF">M8523_30245</name>
</gene>
<dbReference type="InterPro" id="IPR035965">
    <property type="entry name" value="PAS-like_dom_sf"/>
</dbReference>
<dbReference type="RefSeq" id="WP_282588584.1">
    <property type="nucleotide sequence ID" value="NZ_JAMOIM010000043.1"/>
</dbReference>
<dbReference type="SMART" id="SM00086">
    <property type="entry name" value="PAC"/>
    <property type="match status" value="2"/>
</dbReference>
<feature type="domain" description="HAMP" evidence="8">
    <location>
        <begin position="249"/>
        <end position="295"/>
    </location>
</feature>
<dbReference type="Pfam" id="PF08447">
    <property type="entry name" value="PAS_3"/>
    <property type="match status" value="2"/>
</dbReference>
<dbReference type="PROSITE" id="PS50111">
    <property type="entry name" value="CHEMOTAXIS_TRANSDUC_2"/>
    <property type="match status" value="1"/>
</dbReference>
<dbReference type="InterPro" id="IPR051310">
    <property type="entry name" value="MCP_chemotaxis"/>
</dbReference>
<evidence type="ECO:0000259" key="8">
    <source>
        <dbReference type="PROSITE" id="PS50885"/>
    </source>
</evidence>
<dbReference type="PRINTS" id="PR00260">
    <property type="entry name" value="CHEMTRNSDUCR"/>
</dbReference>
<dbReference type="SUPFAM" id="SSF58104">
    <property type="entry name" value="Methyl-accepting chemotaxis protein (MCP) signaling domain"/>
    <property type="match status" value="1"/>
</dbReference>
<dbReference type="CDD" id="cd00130">
    <property type="entry name" value="PAS"/>
    <property type="match status" value="2"/>
</dbReference>
<protein>
    <submittedName>
        <fullName evidence="9">Methyl-accepting chemotaxis protein</fullName>
    </submittedName>
</protein>
<evidence type="ECO:0000313" key="10">
    <source>
        <dbReference type="Proteomes" id="UP001165667"/>
    </source>
</evidence>
<comment type="similarity">
    <text evidence="3">Belongs to the methyl-accepting chemotaxis (MCP) protein family.</text>
</comment>
<dbReference type="GO" id="GO:0007165">
    <property type="term" value="P:signal transduction"/>
    <property type="evidence" value="ECO:0007669"/>
    <property type="project" value="UniProtKB-KW"/>
</dbReference>
<dbReference type="GO" id="GO:0004888">
    <property type="term" value="F:transmembrane signaling receptor activity"/>
    <property type="evidence" value="ECO:0007669"/>
    <property type="project" value="InterPro"/>
</dbReference>
<evidence type="ECO:0000256" key="3">
    <source>
        <dbReference type="ARBA" id="ARBA00029447"/>
    </source>
</evidence>
<feature type="domain" description="PAC" evidence="7">
    <location>
        <begin position="84"/>
        <end position="136"/>
    </location>
</feature>
<dbReference type="PROSITE" id="PS50113">
    <property type="entry name" value="PAC"/>
    <property type="match status" value="2"/>
</dbReference>
<accession>A0AA41Z3G6</accession>
<evidence type="ECO:0000256" key="5">
    <source>
        <dbReference type="SAM" id="MobiDB-lite"/>
    </source>
</evidence>
<organism evidence="9 10">
    <name type="scientific">Lichenifustis flavocetrariae</name>
    <dbReference type="NCBI Taxonomy" id="2949735"/>
    <lineage>
        <taxon>Bacteria</taxon>
        <taxon>Pseudomonadati</taxon>
        <taxon>Pseudomonadota</taxon>
        <taxon>Alphaproteobacteria</taxon>
        <taxon>Hyphomicrobiales</taxon>
        <taxon>Lichenihabitantaceae</taxon>
        <taxon>Lichenifustis</taxon>
    </lineage>
</organism>
<dbReference type="SUPFAM" id="SSF55785">
    <property type="entry name" value="PYP-like sensor domain (PAS domain)"/>
    <property type="match status" value="2"/>
</dbReference>
<reference evidence="9" key="1">
    <citation type="submission" date="2022-05" db="EMBL/GenBank/DDBJ databases">
        <authorList>
            <person name="Pankratov T."/>
        </authorList>
    </citation>
    <scope>NUCLEOTIDE SEQUENCE</scope>
    <source>
        <strain evidence="9">BP6-180914</strain>
    </source>
</reference>
<proteinExistence type="inferred from homology"/>
<dbReference type="InterPro" id="IPR003660">
    <property type="entry name" value="HAMP_dom"/>
</dbReference>
<dbReference type="Gene3D" id="3.30.450.20">
    <property type="entry name" value="PAS domain"/>
    <property type="match status" value="2"/>
</dbReference>
<sequence>MFASLAAWATDEKAVLKALGCSLAIIEFDPSGTILTANENFCKTLGYDLAEIKGQHHRIFVDPAEANGGGYKAFWSKLARGEFHACEYKRSAKGGREVWIQASYNPVMNAKGVVNKVVKVATNITAEKLKNAEFESKLNAISRVQAVIEFSPGGEIITANANFLALLGYQLDEIKGQHHRMFVAPSEGQSPDYEAFWRKLNSGEAISASFKRIGKGGKEVWIQASYNPIFDMNGKVTKVVKFANDITDLTEIGAGLARLADNKIDQRIDKAFSPTFEKLRVDFNIAHDKLQQALLHIADGTTAIHAGALQISTAADDLSHRTEQQAASLEETAAALDQITATLKKSADGATHARDVVSAADRDAKTSAIVVRQAVEAMDAIATSARQISQIIGVIDEIAFQTNLLALNAGVEAARAGDAGRGFAVVASEVRALAQRSAEAAKEIKSLISASSTQVDTGVKLVAETGKSLDRILGQVTEINGVMDEIASGAKEQSAGLAEVNIAVNQMDQVTQQNAAMVEETTAASHSLSQEAMRLSGLLAEFQIGRPEGEPSIRSALQKAVPHAFRSTATGMKPSRDAGPAKRAARGIASRSNPQSAATSQTKVVNGAPLESGSGAWEEF</sequence>
<dbReference type="Gene3D" id="1.10.287.950">
    <property type="entry name" value="Methyl-accepting chemotaxis protein"/>
    <property type="match status" value="1"/>
</dbReference>
<keyword evidence="10" id="KW-1185">Reference proteome</keyword>
<comment type="caution">
    <text evidence="9">The sequence shown here is derived from an EMBL/GenBank/DDBJ whole genome shotgun (WGS) entry which is preliminary data.</text>
</comment>
<evidence type="ECO:0000256" key="4">
    <source>
        <dbReference type="PROSITE-ProRule" id="PRU00284"/>
    </source>
</evidence>
<dbReference type="FunFam" id="1.10.287.950:FF:000001">
    <property type="entry name" value="Methyl-accepting chemotaxis sensory transducer"/>
    <property type="match status" value="1"/>
</dbReference>
<name>A0AA41Z3G6_9HYPH</name>
<dbReference type="InterPro" id="IPR001610">
    <property type="entry name" value="PAC"/>
</dbReference>
<dbReference type="InterPro" id="IPR004090">
    <property type="entry name" value="Chemotax_Me-accpt_rcpt"/>
</dbReference>
<dbReference type="SMART" id="SM00283">
    <property type="entry name" value="MA"/>
    <property type="match status" value="1"/>
</dbReference>
<evidence type="ECO:0000256" key="1">
    <source>
        <dbReference type="ARBA" id="ARBA00004370"/>
    </source>
</evidence>